<evidence type="ECO:0000259" key="1">
    <source>
        <dbReference type="PROSITE" id="PS50104"/>
    </source>
</evidence>
<protein>
    <submittedName>
        <fullName evidence="2">TIR domain-containing protein</fullName>
    </submittedName>
</protein>
<gene>
    <name evidence="2" type="ORF">E4Q08_08105</name>
</gene>
<dbReference type="Gene3D" id="3.40.50.10140">
    <property type="entry name" value="Toll/interleukin-1 receptor homology (TIR) domain"/>
    <property type="match status" value="1"/>
</dbReference>
<dbReference type="PROSITE" id="PS50104">
    <property type="entry name" value="TIR"/>
    <property type="match status" value="1"/>
</dbReference>
<organism evidence="2 3">
    <name type="scientific">Candidatus Accumulibacter contiguus</name>
    <dbReference type="NCBI Taxonomy" id="2954381"/>
    <lineage>
        <taxon>Bacteria</taxon>
        <taxon>Pseudomonadati</taxon>
        <taxon>Pseudomonadota</taxon>
        <taxon>Betaproteobacteria</taxon>
        <taxon>Candidatus Accumulibacter</taxon>
    </lineage>
</organism>
<sequence length="941" mass="106097">MPPADQQTTERVFLSYSRADQTVAIALRTALEQAGLSVFKDDDSLRTGDRWLERLQEALHGCSAFVVLIGREGVRRWVGAEVQVALIRHLAPAKDAERLPLFPIFLEDARPETLPPFLVLFQATRWRAAEALPATLLDAIRARAIRLDSPPAIEGCPFVGLNAFTSKDSRLFFGRRKETLEALACLGEQQPADPDRLRAGGAGFCRWLQIEGNSGAGKSSLVNAGLLPMIEQGALWARTGCERWRILGPMMPGRDPLEKLAEVVEHALIAAGERRDTRARAQRFAQDERARVLALDLRDAREEQTAFLLIVDQFEELFTFADPAARKQFDALLAGALQDPECPLFLISTVRADFLDRFEQLPRLQEIYNSLCKRYFLPTISEHGLREVIEQPARLAGLDVSEVSTAILANALDEIGSLPLVENALYTLWQQRQGNVLSGERYRESNGIAGMLSAQADALLARIDGEVAKGRQSALELLLWLTRINDEGRHTRQRIPRDQAARIAGDGKAAAGERVLRLLSGERRADVAAPTHAGSLRLITIGTEQDQQYVDLIHETLIRARVKDPKTGKAIGYWPTLHDYIEKNRDRDMLRQQLRFQAEQWGRSGSLGRWWNLAGWYDLWRYRRLRIDLLGAEERRFVLWSRWSGAMKLVVLLGVFGSVGEGVWWASRNNLPFDYAVQKPLWFLRSLAGHPLLPEMVDIPPGSFTMGCLAGRDDVEGATCGKDDVAHQVTLSRPFALGRYELTFREYDYYVWDQQRHGKEVEYPSDGGWGRADRPVINVSWHDARAYTQWLSQQTGQAYRLPTEAEWEYAARAGTDTAYWWGKDFAQDKANCRGRRTTPVRDRHPNPWGLHDTAGNVWEWVEDRYAPYSADPARDPSGPDEGVSRVLRGGSWSNNPRYCRAANRVDLAPDDRYDLIGFRVCRGAPIEPLRAAPLATETLPR</sequence>
<keyword evidence="3" id="KW-1185">Reference proteome</keyword>
<dbReference type="InterPro" id="IPR051043">
    <property type="entry name" value="Sulfatase_Mod_Factor_Kinase"/>
</dbReference>
<dbReference type="Pfam" id="PF13676">
    <property type="entry name" value="TIR_2"/>
    <property type="match status" value="1"/>
</dbReference>
<evidence type="ECO:0000313" key="3">
    <source>
        <dbReference type="Proteomes" id="UP000886469"/>
    </source>
</evidence>
<dbReference type="Pfam" id="PF20703">
    <property type="entry name" value="nSTAND1"/>
    <property type="match status" value="1"/>
</dbReference>
<dbReference type="InterPro" id="IPR027417">
    <property type="entry name" value="P-loop_NTPase"/>
</dbReference>
<comment type="caution">
    <text evidence="2">The sequence shown here is derived from an EMBL/GenBank/DDBJ whole genome shotgun (WGS) entry which is preliminary data.</text>
</comment>
<dbReference type="InterPro" id="IPR042095">
    <property type="entry name" value="SUMF_sf"/>
</dbReference>
<feature type="domain" description="TIR" evidence="1">
    <location>
        <begin position="8"/>
        <end position="149"/>
    </location>
</feature>
<proteinExistence type="predicted"/>
<dbReference type="SUPFAM" id="SSF52200">
    <property type="entry name" value="Toll/Interleukin receptor TIR domain"/>
    <property type="match status" value="1"/>
</dbReference>
<dbReference type="InterPro" id="IPR000157">
    <property type="entry name" value="TIR_dom"/>
</dbReference>
<name>A0ABX1T829_9PROT</name>
<dbReference type="Gene3D" id="3.90.1580.10">
    <property type="entry name" value="paralog of FGE (formylglycine-generating enzyme)"/>
    <property type="match status" value="1"/>
</dbReference>
<dbReference type="PANTHER" id="PTHR23150">
    <property type="entry name" value="SULFATASE MODIFYING FACTOR 1, 2"/>
    <property type="match status" value="1"/>
</dbReference>
<dbReference type="EMBL" id="SPMX01000018">
    <property type="protein sequence ID" value="NMQ05233.1"/>
    <property type="molecule type" value="Genomic_DNA"/>
</dbReference>
<dbReference type="SMART" id="SM00255">
    <property type="entry name" value="TIR"/>
    <property type="match status" value="1"/>
</dbReference>
<evidence type="ECO:0000313" key="2">
    <source>
        <dbReference type="EMBL" id="NMQ05233.1"/>
    </source>
</evidence>
<dbReference type="InterPro" id="IPR049052">
    <property type="entry name" value="nSTAND1"/>
</dbReference>
<dbReference type="InterPro" id="IPR005532">
    <property type="entry name" value="SUMF_dom"/>
</dbReference>
<accession>A0ABX1T829</accession>
<reference evidence="2" key="1">
    <citation type="submission" date="2019-03" db="EMBL/GenBank/DDBJ databases">
        <title>Metabolic reconstructions from genomes of highly enriched 'Candidatus Accumulibacter' and 'Candidatus Competibacter' bioreactor populations.</title>
        <authorList>
            <person name="Annavajhala M.K."/>
            <person name="Welles L."/>
            <person name="Abbas B."/>
            <person name="Sorokin D."/>
            <person name="Park H."/>
            <person name="Van Loosdrecht M."/>
            <person name="Chandran K."/>
        </authorList>
    </citation>
    <scope>NUCLEOTIDE SEQUENCE</scope>
    <source>
        <strain evidence="2">SBR_L</strain>
    </source>
</reference>
<dbReference type="RefSeq" id="WP_169070005.1">
    <property type="nucleotide sequence ID" value="NZ_JAZKUC010000001.1"/>
</dbReference>
<dbReference type="SUPFAM" id="SSF52540">
    <property type="entry name" value="P-loop containing nucleoside triphosphate hydrolases"/>
    <property type="match status" value="1"/>
</dbReference>
<dbReference type="InterPro" id="IPR035897">
    <property type="entry name" value="Toll_tir_struct_dom_sf"/>
</dbReference>
<dbReference type="Proteomes" id="UP000886469">
    <property type="component" value="Unassembled WGS sequence"/>
</dbReference>
<dbReference type="Pfam" id="PF03781">
    <property type="entry name" value="FGE-sulfatase"/>
    <property type="match status" value="1"/>
</dbReference>
<dbReference type="InterPro" id="IPR016187">
    <property type="entry name" value="CTDL_fold"/>
</dbReference>
<dbReference type="SUPFAM" id="SSF56436">
    <property type="entry name" value="C-type lectin-like"/>
    <property type="match status" value="1"/>
</dbReference>
<dbReference type="PANTHER" id="PTHR23150:SF35">
    <property type="entry name" value="BLL6746 PROTEIN"/>
    <property type="match status" value="1"/>
</dbReference>